<dbReference type="Proteomes" id="UP000235672">
    <property type="component" value="Unassembled WGS sequence"/>
</dbReference>
<feature type="transmembrane region" description="Helical" evidence="1">
    <location>
        <begin position="54"/>
        <end position="75"/>
    </location>
</feature>
<name>A0A2J6QJV2_9HELO</name>
<sequence>MIMQLLGIFTAMFPIYKRAKSHAWIWAQAFTIFGAICSILSIPLYLYAPTMWSALFSFFGSAAQAVMALLIALMADPVTLPLKDE</sequence>
<organism evidence="2 3">
    <name type="scientific">Hyaloscypha hepaticicola</name>
    <dbReference type="NCBI Taxonomy" id="2082293"/>
    <lineage>
        <taxon>Eukaryota</taxon>
        <taxon>Fungi</taxon>
        <taxon>Dikarya</taxon>
        <taxon>Ascomycota</taxon>
        <taxon>Pezizomycotina</taxon>
        <taxon>Leotiomycetes</taxon>
        <taxon>Helotiales</taxon>
        <taxon>Hyaloscyphaceae</taxon>
        <taxon>Hyaloscypha</taxon>
    </lineage>
</organism>
<evidence type="ECO:0000313" key="2">
    <source>
        <dbReference type="EMBL" id="PMD26528.1"/>
    </source>
</evidence>
<evidence type="ECO:0000256" key="1">
    <source>
        <dbReference type="SAM" id="Phobius"/>
    </source>
</evidence>
<dbReference type="OrthoDB" id="3560543at2759"/>
<evidence type="ECO:0000313" key="3">
    <source>
        <dbReference type="Proteomes" id="UP000235672"/>
    </source>
</evidence>
<reference evidence="2 3" key="1">
    <citation type="submission" date="2016-05" db="EMBL/GenBank/DDBJ databases">
        <title>A degradative enzymes factory behind the ericoid mycorrhizal symbiosis.</title>
        <authorList>
            <consortium name="DOE Joint Genome Institute"/>
            <person name="Martino E."/>
            <person name="Morin E."/>
            <person name="Grelet G."/>
            <person name="Kuo A."/>
            <person name="Kohler A."/>
            <person name="Daghino S."/>
            <person name="Barry K."/>
            <person name="Choi C."/>
            <person name="Cichocki N."/>
            <person name="Clum A."/>
            <person name="Copeland A."/>
            <person name="Hainaut M."/>
            <person name="Haridas S."/>
            <person name="Labutti K."/>
            <person name="Lindquist E."/>
            <person name="Lipzen A."/>
            <person name="Khouja H.-R."/>
            <person name="Murat C."/>
            <person name="Ohm R."/>
            <person name="Olson A."/>
            <person name="Spatafora J."/>
            <person name="Veneault-Fourrey C."/>
            <person name="Henrissat B."/>
            <person name="Grigoriev I."/>
            <person name="Martin F."/>
            <person name="Perotto S."/>
        </authorList>
    </citation>
    <scope>NUCLEOTIDE SEQUENCE [LARGE SCALE GENOMIC DNA]</scope>
    <source>
        <strain evidence="2 3">UAMH 7357</strain>
    </source>
</reference>
<dbReference type="EMBL" id="KZ613467">
    <property type="protein sequence ID" value="PMD26528.1"/>
    <property type="molecule type" value="Genomic_DNA"/>
</dbReference>
<feature type="transmembrane region" description="Helical" evidence="1">
    <location>
        <begin position="23"/>
        <end position="48"/>
    </location>
</feature>
<dbReference type="AlphaFoldDB" id="A0A2J6QJV2"/>
<gene>
    <name evidence="2" type="ORF">NA56DRAFT_288068</name>
</gene>
<protein>
    <submittedName>
        <fullName evidence="2">Uncharacterized protein</fullName>
    </submittedName>
</protein>
<accession>A0A2J6QJV2</accession>
<keyword evidence="1" id="KW-0812">Transmembrane</keyword>
<keyword evidence="3" id="KW-1185">Reference proteome</keyword>
<proteinExistence type="predicted"/>
<keyword evidence="1" id="KW-0472">Membrane</keyword>
<keyword evidence="1" id="KW-1133">Transmembrane helix</keyword>